<dbReference type="Gene3D" id="1.10.10.10">
    <property type="entry name" value="Winged helix-like DNA-binding domain superfamily/Winged helix DNA-binding domain"/>
    <property type="match status" value="1"/>
</dbReference>
<protein>
    <submittedName>
        <fullName evidence="5">Transcriptional regulator, RpiR family</fullName>
    </submittedName>
</protein>
<dbReference type="InterPro" id="IPR000281">
    <property type="entry name" value="HTH_RpiR"/>
</dbReference>
<dbReference type="InterPro" id="IPR046348">
    <property type="entry name" value="SIS_dom_sf"/>
</dbReference>
<dbReference type="Proteomes" id="UP000046176">
    <property type="component" value="Unassembled WGS sequence"/>
</dbReference>
<dbReference type="AlphaFoldDB" id="A0A0T7G2H3"/>
<keyword evidence="1" id="KW-0805">Transcription regulation</keyword>
<dbReference type="InterPro" id="IPR047640">
    <property type="entry name" value="RpiR-like"/>
</dbReference>
<accession>A0A0T7G2H3</accession>
<dbReference type="Pfam" id="PF01418">
    <property type="entry name" value="HTH_6"/>
    <property type="match status" value="1"/>
</dbReference>
<dbReference type="GO" id="GO:0003700">
    <property type="term" value="F:DNA-binding transcription factor activity"/>
    <property type="evidence" value="ECO:0007669"/>
    <property type="project" value="InterPro"/>
</dbReference>
<dbReference type="InterPro" id="IPR035472">
    <property type="entry name" value="RpiR-like_SIS"/>
</dbReference>
<name>A0A0T7G2H3_NEOGA</name>
<evidence type="ECO:0000259" key="4">
    <source>
        <dbReference type="PROSITE" id="PS51071"/>
    </source>
</evidence>
<keyword evidence="3" id="KW-0804">Transcription</keyword>
<dbReference type="Proteomes" id="UP000039660">
    <property type="component" value="Unassembled WGS sequence"/>
</dbReference>
<evidence type="ECO:0000313" key="6">
    <source>
        <dbReference type="EMBL" id="CDZ53428.1"/>
    </source>
</evidence>
<keyword evidence="2" id="KW-0238">DNA-binding</keyword>
<dbReference type="Pfam" id="PF01380">
    <property type="entry name" value="SIS"/>
    <property type="match status" value="1"/>
</dbReference>
<dbReference type="GO" id="GO:1901135">
    <property type="term" value="P:carbohydrate derivative metabolic process"/>
    <property type="evidence" value="ECO:0007669"/>
    <property type="project" value="InterPro"/>
</dbReference>
<evidence type="ECO:0000313" key="8">
    <source>
        <dbReference type="Proteomes" id="UP000046176"/>
    </source>
</evidence>
<dbReference type="InterPro" id="IPR001347">
    <property type="entry name" value="SIS_dom"/>
</dbReference>
<evidence type="ECO:0000256" key="1">
    <source>
        <dbReference type="ARBA" id="ARBA00023015"/>
    </source>
</evidence>
<gene>
    <name evidence="5" type="ORF">NGAL_HAMBI1145_58900</name>
    <name evidence="6" type="ORF">NGAL_HAMBI1189_49840</name>
</gene>
<dbReference type="InterPro" id="IPR009057">
    <property type="entry name" value="Homeodomain-like_sf"/>
</dbReference>
<organism evidence="5 8">
    <name type="scientific">Neorhizobium galegae bv. officinalis</name>
    <dbReference type="NCBI Taxonomy" id="323656"/>
    <lineage>
        <taxon>Bacteria</taxon>
        <taxon>Pseudomonadati</taxon>
        <taxon>Pseudomonadota</taxon>
        <taxon>Alphaproteobacteria</taxon>
        <taxon>Hyphomicrobiales</taxon>
        <taxon>Rhizobiaceae</taxon>
        <taxon>Rhizobium/Agrobacterium group</taxon>
        <taxon>Neorhizobium</taxon>
    </lineage>
</organism>
<evidence type="ECO:0000313" key="7">
    <source>
        <dbReference type="Proteomes" id="UP000039660"/>
    </source>
</evidence>
<dbReference type="PROSITE" id="PS51071">
    <property type="entry name" value="HTH_RPIR"/>
    <property type="match status" value="1"/>
</dbReference>
<dbReference type="GO" id="GO:0003677">
    <property type="term" value="F:DNA binding"/>
    <property type="evidence" value="ECO:0007669"/>
    <property type="project" value="UniProtKB-KW"/>
</dbReference>
<dbReference type="PANTHER" id="PTHR30514">
    <property type="entry name" value="GLUCOKINASE"/>
    <property type="match status" value="1"/>
</dbReference>
<feature type="domain" description="HTH rpiR-type" evidence="4">
    <location>
        <begin position="68"/>
        <end position="144"/>
    </location>
</feature>
<dbReference type="Gene3D" id="3.40.50.10490">
    <property type="entry name" value="Glucose-6-phosphate isomerase like protein, domain 1"/>
    <property type="match status" value="1"/>
</dbReference>
<sequence length="350" mass="38559">MLLNVHCTPSIQIFVLIFTTDPIEYAPLPAEECLLTARTAGCMVTGSEIICTFTARDGLNGIDDLTEATTADRISALLSSLTTSEKRAARVLLARYPTVGLESVTSFAAQAHVSAPTILRFIAKLGFDGYPAFRAALRHEVDEGRRGPLSIPRPEADTLIGRYATELSEIVSTTLAELNPSDLERVVECLADERRSIFVLGGAFTNSVATHLSFHLRKIRKKVFDLAQSPQQRADVLADISKKDVLVVFDIRRYQADAVVTSQIAAQRGATVVLFTDYWMSTASEFSDFVFRAKVDCSSPWDSLVGLTAIVETIALELDRTRWSLVRPRLEAIEQIRSRLGQCTSSDDVR</sequence>
<dbReference type="SUPFAM" id="SSF53697">
    <property type="entry name" value="SIS domain"/>
    <property type="match status" value="1"/>
</dbReference>
<proteinExistence type="predicted"/>
<dbReference type="PANTHER" id="PTHR30514:SF18">
    <property type="entry name" value="RPIR-FAMILY TRANSCRIPTIONAL REGULATOR"/>
    <property type="match status" value="1"/>
</dbReference>
<dbReference type="SUPFAM" id="SSF46689">
    <property type="entry name" value="Homeodomain-like"/>
    <property type="match status" value="1"/>
</dbReference>
<evidence type="ECO:0000313" key="5">
    <source>
        <dbReference type="EMBL" id="CDZ41428.1"/>
    </source>
</evidence>
<reference evidence="7 8" key="1">
    <citation type="submission" date="2014-08" db="EMBL/GenBank/DDBJ databases">
        <authorList>
            <person name="Chen Y.-H."/>
        </authorList>
    </citation>
    <scope>NUCLEOTIDE SEQUENCE [LARGE SCALE GENOMIC DNA]</scope>
</reference>
<evidence type="ECO:0000256" key="3">
    <source>
        <dbReference type="ARBA" id="ARBA00023163"/>
    </source>
</evidence>
<dbReference type="CDD" id="cd05013">
    <property type="entry name" value="SIS_RpiR"/>
    <property type="match status" value="1"/>
</dbReference>
<evidence type="ECO:0000256" key="2">
    <source>
        <dbReference type="ARBA" id="ARBA00023125"/>
    </source>
</evidence>
<dbReference type="EMBL" id="CCRH01000032">
    <property type="protein sequence ID" value="CDZ41428.1"/>
    <property type="molecule type" value="Genomic_DNA"/>
</dbReference>
<dbReference type="InterPro" id="IPR036388">
    <property type="entry name" value="WH-like_DNA-bd_sf"/>
</dbReference>
<dbReference type="EMBL" id="CCRK01000016">
    <property type="protein sequence ID" value="CDZ53428.1"/>
    <property type="molecule type" value="Genomic_DNA"/>
</dbReference>
<dbReference type="GO" id="GO:0097367">
    <property type="term" value="F:carbohydrate derivative binding"/>
    <property type="evidence" value="ECO:0007669"/>
    <property type="project" value="InterPro"/>
</dbReference>